<dbReference type="InterPro" id="IPR013848">
    <property type="entry name" value="Methylthiotransferase_N"/>
</dbReference>
<dbReference type="SFLD" id="SFLDG01082">
    <property type="entry name" value="B12-binding_domain_containing"/>
    <property type="match status" value="1"/>
</dbReference>
<evidence type="ECO:0000313" key="10">
    <source>
        <dbReference type="EMBL" id="RDE06274.1"/>
    </source>
</evidence>
<dbReference type="PANTHER" id="PTHR11918:SF45">
    <property type="entry name" value="THREONYLCARBAMOYLADENOSINE TRNA METHYLTHIOTRANSFERASE"/>
    <property type="match status" value="1"/>
</dbReference>
<dbReference type="CDD" id="cd01335">
    <property type="entry name" value="Radical_SAM"/>
    <property type="match status" value="1"/>
</dbReference>
<comment type="caution">
    <text evidence="10">The sequence shown here is derived from an EMBL/GenBank/DDBJ whole genome shotgun (WGS) entry which is preliminary data.</text>
</comment>
<name>A0A369VV60_9SPHN</name>
<dbReference type="InterPro" id="IPR005839">
    <property type="entry name" value="Methylthiotransferase"/>
</dbReference>
<keyword evidence="4" id="KW-0949">S-adenosyl-L-methionine</keyword>
<keyword evidence="6" id="KW-0408">Iron</keyword>
<proteinExistence type="predicted"/>
<keyword evidence="2" id="KW-0004">4Fe-4S</keyword>
<dbReference type="SUPFAM" id="SSF102114">
    <property type="entry name" value="Radical SAM enzymes"/>
    <property type="match status" value="1"/>
</dbReference>
<dbReference type="InterPro" id="IPR006467">
    <property type="entry name" value="MiaB-like_bact"/>
</dbReference>
<evidence type="ECO:0000256" key="1">
    <source>
        <dbReference type="ARBA" id="ARBA00001966"/>
    </source>
</evidence>
<dbReference type="PROSITE" id="PS51918">
    <property type="entry name" value="RADICAL_SAM"/>
    <property type="match status" value="1"/>
</dbReference>
<dbReference type="Pfam" id="PF04055">
    <property type="entry name" value="Radical_SAM"/>
    <property type="match status" value="1"/>
</dbReference>
<dbReference type="InterPro" id="IPR038135">
    <property type="entry name" value="Methylthiotransferase_N_sf"/>
</dbReference>
<evidence type="ECO:0000259" key="9">
    <source>
        <dbReference type="PROSITE" id="PS51918"/>
    </source>
</evidence>
<evidence type="ECO:0000259" key="8">
    <source>
        <dbReference type="PROSITE" id="PS51449"/>
    </source>
</evidence>
<dbReference type="NCBIfam" id="TIGR01579">
    <property type="entry name" value="MiaB-like-C"/>
    <property type="match status" value="1"/>
</dbReference>
<protein>
    <submittedName>
        <fullName evidence="10">tRNA (N(6)-L-threonylcarbamoyladenosine(37)-C(2))-methylthiotransferase MtaB</fullName>
    </submittedName>
</protein>
<dbReference type="SMART" id="SM00729">
    <property type="entry name" value="Elp3"/>
    <property type="match status" value="1"/>
</dbReference>
<dbReference type="InterPro" id="IPR006638">
    <property type="entry name" value="Elp3/MiaA/NifB-like_rSAM"/>
</dbReference>
<evidence type="ECO:0000256" key="3">
    <source>
        <dbReference type="ARBA" id="ARBA00022679"/>
    </source>
</evidence>
<dbReference type="GO" id="GO:0046872">
    <property type="term" value="F:metal ion binding"/>
    <property type="evidence" value="ECO:0007669"/>
    <property type="project" value="UniProtKB-KW"/>
</dbReference>
<dbReference type="PROSITE" id="PS51449">
    <property type="entry name" value="MTTASE_N"/>
    <property type="match status" value="1"/>
</dbReference>
<dbReference type="SFLD" id="SFLDS00029">
    <property type="entry name" value="Radical_SAM"/>
    <property type="match status" value="1"/>
</dbReference>
<sequence>MPAPAVITLGCRMNLAESETLRRLVAGQDVTVINSCAVTEAAVRDTRAAIRRAAAERPGMPVVVTGCAAEIAGEQLAAMPEVARLVPNAAKLLPESWNAAPSNNPPVPFAGHARAFVDVQNGCDHRCTFCIIPAGRGPSRSQPAGAVIDRIHGFVEAGHREVVLTGVDLTSYGPDLPGAPTLGSLVERILRHVPRLERLRLSSTDGAEVDERLFALLTQERRVMPHVHLSLQAGDDLILKRMRRRHSRAAAVALVERLKAARPEIAIGADLIAGFPTETEEQAANTLAILDDCDVVHAHVFPYSPRPGTPAARMPQVPVAVAKARAAALRTHAAARRARWLAGLVGTQQSVLVERPSTRGHAPCFAELHWATPLPLGAIATCRVTGFDGARLHATPIGTAAEPVATAA</sequence>
<dbReference type="Pfam" id="PF00919">
    <property type="entry name" value="UPF0004"/>
    <property type="match status" value="1"/>
</dbReference>
<evidence type="ECO:0000256" key="7">
    <source>
        <dbReference type="ARBA" id="ARBA00023014"/>
    </source>
</evidence>
<feature type="domain" description="Radical SAM core" evidence="9">
    <location>
        <begin position="109"/>
        <end position="342"/>
    </location>
</feature>
<feature type="domain" description="MTTase N-terminal" evidence="8">
    <location>
        <begin position="2"/>
        <end position="102"/>
    </location>
</feature>
<evidence type="ECO:0000256" key="4">
    <source>
        <dbReference type="ARBA" id="ARBA00022691"/>
    </source>
</evidence>
<dbReference type="PROSITE" id="PS01278">
    <property type="entry name" value="MTTASE_RADICAL"/>
    <property type="match status" value="1"/>
</dbReference>
<dbReference type="Gene3D" id="3.40.50.12160">
    <property type="entry name" value="Methylthiotransferase, N-terminal domain"/>
    <property type="match status" value="1"/>
</dbReference>
<evidence type="ECO:0000256" key="5">
    <source>
        <dbReference type="ARBA" id="ARBA00022723"/>
    </source>
</evidence>
<dbReference type="InterPro" id="IPR058240">
    <property type="entry name" value="rSAM_sf"/>
</dbReference>
<comment type="cofactor">
    <cofactor evidence="1">
        <name>[4Fe-4S] cluster</name>
        <dbReference type="ChEBI" id="CHEBI:49883"/>
    </cofactor>
</comment>
<dbReference type="RefSeq" id="WP_114685856.1">
    <property type="nucleotide sequence ID" value="NZ_QQNB01000001.1"/>
</dbReference>
<dbReference type="Gene3D" id="3.80.30.20">
    <property type="entry name" value="tm_1862 like domain"/>
    <property type="match status" value="1"/>
</dbReference>
<dbReference type="OrthoDB" id="9805215at2"/>
<keyword evidence="11" id="KW-1185">Reference proteome</keyword>
<evidence type="ECO:0000256" key="6">
    <source>
        <dbReference type="ARBA" id="ARBA00023004"/>
    </source>
</evidence>
<keyword evidence="7" id="KW-0411">Iron-sulfur</keyword>
<dbReference type="Proteomes" id="UP000253918">
    <property type="component" value="Unassembled WGS sequence"/>
</dbReference>
<dbReference type="InterPro" id="IPR023404">
    <property type="entry name" value="rSAM_horseshoe"/>
</dbReference>
<accession>A0A369VV60</accession>
<dbReference type="AlphaFoldDB" id="A0A369VV60"/>
<dbReference type="GO" id="GO:0035598">
    <property type="term" value="F:tRNA (N(6)-L-threonylcarbamoyladenosine(37)-C(2))-methylthiotransferase activity"/>
    <property type="evidence" value="ECO:0007669"/>
    <property type="project" value="TreeGrafter"/>
</dbReference>
<dbReference type="PANTHER" id="PTHR11918">
    <property type="entry name" value="RADICAL SAM PROTEINS"/>
    <property type="match status" value="1"/>
</dbReference>
<evidence type="ECO:0000313" key="11">
    <source>
        <dbReference type="Proteomes" id="UP000253918"/>
    </source>
</evidence>
<keyword evidence="5" id="KW-0479">Metal-binding</keyword>
<dbReference type="NCBIfam" id="TIGR00089">
    <property type="entry name" value="MiaB/RimO family radical SAM methylthiotransferase"/>
    <property type="match status" value="1"/>
</dbReference>
<keyword evidence="3 10" id="KW-0808">Transferase</keyword>
<dbReference type="GO" id="GO:0051539">
    <property type="term" value="F:4 iron, 4 sulfur cluster binding"/>
    <property type="evidence" value="ECO:0007669"/>
    <property type="project" value="UniProtKB-KW"/>
</dbReference>
<dbReference type="InterPro" id="IPR020612">
    <property type="entry name" value="Methylthiotransferase_CS"/>
</dbReference>
<evidence type="ECO:0000256" key="2">
    <source>
        <dbReference type="ARBA" id="ARBA00022485"/>
    </source>
</evidence>
<organism evidence="10 11">
    <name type="scientific">Sphingomonas aracearum</name>
    <dbReference type="NCBI Taxonomy" id="2283317"/>
    <lineage>
        <taxon>Bacteria</taxon>
        <taxon>Pseudomonadati</taxon>
        <taxon>Pseudomonadota</taxon>
        <taxon>Alphaproteobacteria</taxon>
        <taxon>Sphingomonadales</taxon>
        <taxon>Sphingomonadaceae</taxon>
        <taxon>Sphingomonas</taxon>
    </lineage>
</organism>
<gene>
    <name evidence="10" type="ORF">DVW87_00630</name>
</gene>
<dbReference type="EMBL" id="QQNB01000001">
    <property type="protein sequence ID" value="RDE06274.1"/>
    <property type="molecule type" value="Genomic_DNA"/>
</dbReference>
<dbReference type="InterPro" id="IPR007197">
    <property type="entry name" value="rSAM"/>
</dbReference>
<reference evidence="10 11" key="1">
    <citation type="submission" date="2018-07" db="EMBL/GenBank/DDBJ databases">
        <title>a novel species of Sphingomonas isolated from the rhizosphere soil of Araceae plant.</title>
        <authorList>
            <person name="Zhiyong W."/>
            <person name="Qinglan Z."/>
            <person name="Zhiwei F."/>
            <person name="Ding X."/>
            <person name="Gejiao W."/>
            <person name="Shixue Z."/>
        </authorList>
    </citation>
    <scope>NUCLEOTIDE SEQUENCE [LARGE SCALE GENOMIC DNA]</scope>
    <source>
        <strain evidence="10 11">WZY 27</strain>
    </source>
</reference>